<protein>
    <submittedName>
        <fullName evidence="1">Uncharacterized protein</fullName>
    </submittedName>
</protein>
<dbReference type="EMBL" id="LR721752">
    <property type="protein sequence ID" value="VVV06825.1"/>
    <property type="molecule type" value="Genomic_DNA"/>
</dbReference>
<dbReference type="RefSeq" id="WP_176453922.1">
    <property type="nucleotide sequence ID" value="NZ_LR721752.1"/>
</dbReference>
<organism evidence="1">
    <name type="scientific">Aliivibrio wodanis</name>
    <dbReference type="NCBI Taxonomy" id="80852"/>
    <lineage>
        <taxon>Bacteria</taxon>
        <taxon>Pseudomonadati</taxon>
        <taxon>Pseudomonadota</taxon>
        <taxon>Gammaproteobacteria</taxon>
        <taxon>Vibrionales</taxon>
        <taxon>Vibrionaceae</taxon>
        <taxon>Aliivibrio</taxon>
    </lineage>
</organism>
<dbReference type="EMBL" id="LR721752">
    <property type="protein sequence ID" value="VVV06877.1"/>
    <property type="molecule type" value="Genomic_DNA"/>
</dbReference>
<sequence>MTIYCGVRAGDGISEFYKDTLMQNIKGVGPVAVVGYMSDETSIEMTQLWESPFEGDTAGNAGGKEKAAQVAQTLVGMTTKTSWNSKMVWGGAEALNFNIKLQFIAYSDAKVEVNDAIKYLMMMSSPNTGLTPLQAVPGVVKLNLGRRILTDVYIKSVSYNEAAPKTKDGFFTHNEIVLELSIDGALNASEVAVVFK</sequence>
<accession>A0A5Q4ZY91</accession>
<dbReference type="AlphaFoldDB" id="A0A5Q4ZY91"/>
<gene>
    <name evidence="1" type="ORF">AW0309160_04319</name>
    <name evidence="2" type="ORF">AW0309160_04371</name>
</gene>
<proteinExistence type="predicted"/>
<geneLocation type="plasmid" evidence="1">
    <name>pAWOD_1</name>
</geneLocation>
<name>A0A5Q4ZY91_9GAMM</name>
<reference evidence="1" key="1">
    <citation type="submission" date="2019-09" db="EMBL/GenBank/DDBJ databases">
        <authorList>
            <person name="Hjerde E."/>
        </authorList>
    </citation>
    <scope>NUCLEOTIDE SEQUENCE [LARGE SCALE GENOMIC DNA]</scope>
    <source>
        <strain evidence="1">06/09/160</strain>
        <plasmid evidence="1">pAWOD_1</plasmid>
    </source>
</reference>
<keyword evidence="1" id="KW-0614">Plasmid</keyword>
<evidence type="ECO:0000313" key="1">
    <source>
        <dbReference type="EMBL" id="VVV06825.1"/>
    </source>
</evidence>
<evidence type="ECO:0000313" key="2">
    <source>
        <dbReference type="EMBL" id="VVV06877.1"/>
    </source>
</evidence>